<evidence type="ECO:0000259" key="3">
    <source>
        <dbReference type="PROSITE" id="PS51035"/>
    </source>
</evidence>
<keyword evidence="1" id="KW-0143">Chaperone</keyword>
<dbReference type="PROSITE" id="PS51035">
    <property type="entry name" value="BAG"/>
    <property type="match status" value="1"/>
</dbReference>
<dbReference type="GO" id="GO:0005634">
    <property type="term" value="C:nucleus"/>
    <property type="evidence" value="ECO:0007669"/>
    <property type="project" value="TreeGrafter"/>
</dbReference>
<dbReference type="AlphaFoldDB" id="A0A1Y1Y1K6"/>
<dbReference type="GO" id="GO:0050821">
    <property type="term" value="P:protein stabilization"/>
    <property type="evidence" value="ECO:0007669"/>
    <property type="project" value="TreeGrafter"/>
</dbReference>
<dbReference type="InterPro" id="IPR003103">
    <property type="entry name" value="BAG_domain"/>
</dbReference>
<dbReference type="InterPro" id="IPR000626">
    <property type="entry name" value="Ubiquitin-like_dom"/>
</dbReference>
<dbReference type="GO" id="GO:0000774">
    <property type="term" value="F:adenyl-nucleotide exchange factor activity"/>
    <property type="evidence" value="ECO:0007669"/>
    <property type="project" value="TreeGrafter"/>
</dbReference>
<dbReference type="Pfam" id="PF02179">
    <property type="entry name" value="BAG"/>
    <property type="match status" value="1"/>
</dbReference>
<dbReference type="InParanoid" id="A0A1Y1Y1K6"/>
<dbReference type="InterPro" id="IPR039773">
    <property type="entry name" value="BAG_chaperone_regulator"/>
</dbReference>
<dbReference type="PANTHER" id="PTHR12329:SF16">
    <property type="entry name" value="BAG FAMILY MOLECULAR CHAPERONE REGULATOR 1"/>
    <property type="match status" value="1"/>
</dbReference>
<dbReference type="Gene3D" id="3.10.20.90">
    <property type="entry name" value="Phosphatidylinositol 3-kinase Catalytic Subunit, Chain A, domain 1"/>
    <property type="match status" value="1"/>
</dbReference>
<keyword evidence="5" id="KW-1185">Reference proteome</keyword>
<reference evidence="4 5" key="1">
    <citation type="submission" date="2016-07" db="EMBL/GenBank/DDBJ databases">
        <title>Pervasive Adenine N6-methylation of Active Genes in Fungi.</title>
        <authorList>
            <consortium name="DOE Joint Genome Institute"/>
            <person name="Mondo S.J."/>
            <person name="Dannebaum R.O."/>
            <person name="Kuo R.C."/>
            <person name="Labutti K."/>
            <person name="Haridas S."/>
            <person name="Kuo A."/>
            <person name="Salamov A."/>
            <person name="Ahrendt S.R."/>
            <person name="Lipzen A."/>
            <person name="Sullivan W."/>
            <person name="Andreopoulos W.B."/>
            <person name="Clum A."/>
            <person name="Lindquist E."/>
            <person name="Daum C."/>
            <person name="Ramamoorthy G.K."/>
            <person name="Gryganskyi A."/>
            <person name="Culley D."/>
            <person name="Magnuson J.K."/>
            <person name="James T.Y."/>
            <person name="O'Malley M.A."/>
            <person name="Stajich J.E."/>
            <person name="Spatafora J.W."/>
            <person name="Visel A."/>
            <person name="Grigoriev I.V."/>
        </authorList>
    </citation>
    <scope>NUCLEOTIDE SEQUENCE [LARGE SCALE GENOMIC DNA]</scope>
    <source>
        <strain evidence="4 5">CBS 931.73</strain>
    </source>
</reference>
<dbReference type="Gene3D" id="1.20.58.120">
    <property type="entry name" value="BAG domain"/>
    <property type="match status" value="1"/>
</dbReference>
<dbReference type="PANTHER" id="PTHR12329">
    <property type="entry name" value="BCL2-ASSOCIATED ATHANOGENE"/>
    <property type="match status" value="1"/>
</dbReference>
<dbReference type="OrthoDB" id="417450at2759"/>
<dbReference type="SUPFAM" id="SSF54236">
    <property type="entry name" value="Ubiquitin-like"/>
    <property type="match status" value="1"/>
</dbReference>
<feature type="domain" description="BAG" evidence="3">
    <location>
        <begin position="137"/>
        <end position="190"/>
    </location>
</feature>
<dbReference type="SUPFAM" id="SSF63491">
    <property type="entry name" value="BAG domain"/>
    <property type="match status" value="1"/>
</dbReference>
<dbReference type="InterPro" id="IPR029071">
    <property type="entry name" value="Ubiquitin-like_domsf"/>
</dbReference>
<evidence type="ECO:0000256" key="1">
    <source>
        <dbReference type="ARBA" id="ARBA00023186"/>
    </source>
</evidence>
<evidence type="ECO:0000313" key="5">
    <source>
        <dbReference type="Proteomes" id="UP000193498"/>
    </source>
</evidence>
<dbReference type="GO" id="GO:0051087">
    <property type="term" value="F:protein-folding chaperone binding"/>
    <property type="evidence" value="ECO:0007669"/>
    <property type="project" value="InterPro"/>
</dbReference>
<dbReference type="GO" id="GO:0016020">
    <property type="term" value="C:membrane"/>
    <property type="evidence" value="ECO:0007669"/>
    <property type="project" value="TreeGrafter"/>
</dbReference>
<gene>
    <name evidence="4" type="ORF">K493DRAFT_286385</name>
</gene>
<dbReference type="STRING" id="1314790.A0A1Y1Y1K6"/>
<sequence length="200" mass="22306">MSTLQITWKRQRFHLAYTEPTLATTTLAHLKRQCSEITGVPIHAMKLSVTGAVMKDDSATLASYGLRPGSKVTLIGNKSEEALHSSGSNEEGRLISQIQGLLDKTHREITPKLREFEGEVHNYVTNPSNSDLKQRGKLTNLRNYLNEQLMQALFALDGVVCSSEFDRARNTRKAAVKETQMILDRLDAASAKLSDVKEHQ</sequence>
<dbReference type="GO" id="GO:0005829">
    <property type="term" value="C:cytosol"/>
    <property type="evidence" value="ECO:0007669"/>
    <property type="project" value="TreeGrafter"/>
</dbReference>
<dbReference type="SMART" id="SM00264">
    <property type="entry name" value="BAG"/>
    <property type="match status" value="1"/>
</dbReference>
<dbReference type="PROSITE" id="PS50053">
    <property type="entry name" value="UBIQUITIN_2"/>
    <property type="match status" value="1"/>
</dbReference>
<dbReference type="Pfam" id="PF00240">
    <property type="entry name" value="ubiquitin"/>
    <property type="match status" value="1"/>
</dbReference>
<evidence type="ECO:0000259" key="2">
    <source>
        <dbReference type="PROSITE" id="PS50053"/>
    </source>
</evidence>
<name>A0A1Y1Y1K6_9FUNG</name>
<dbReference type="Proteomes" id="UP000193498">
    <property type="component" value="Unassembled WGS sequence"/>
</dbReference>
<accession>A0A1Y1Y1K6</accession>
<protein>
    <recommendedName>
        <fullName evidence="6">BAG domain-containing protein</fullName>
    </recommendedName>
</protein>
<evidence type="ECO:0008006" key="6">
    <source>
        <dbReference type="Google" id="ProtNLM"/>
    </source>
</evidence>
<dbReference type="SMART" id="SM00213">
    <property type="entry name" value="UBQ"/>
    <property type="match status" value="1"/>
</dbReference>
<dbReference type="InterPro" id="IPR036533">
    <property type="entry name" value="BAG_dom_sf"/>
</dbReference>
<comment type="caution">
    <text evidence="4">The sequence shown here is derived from an EMBL/GenBank/DDBJ whole genome shotgun (WGS) entry which is preliminary data.</text>
</comment>
<proteinExistence type="predicted"/>
<evidence type="ECO:0000313" key="4">
    <source>
        <dbReference type="EMBL" id="ORX91775.1"/>
    </source>
</evidence>
<feature type="domain" description="Ubiquitin-like" evidence="2">
    <location>
        <begin position="24"/>
        <end position="81"/>
    </location>
</feature>
<organism evidence="4 5">
    <name type="scientific">Basidiobolus meristosporus CBS 931.73</name>
    <dbReference type="NCBI Taxonomy" id="1314790"/>
    <lineage>
        <taxon>Eukaryota</taxon>
        <taxon>Fungi</taxon>
        <taxon>Fungi incertae sedis</taxon>
        <taxon>Zoopagomycota</taxon>
        <taxon>Entomophthoromycotina</taxon>
        <taxon>Basidiobolomycetes</taxon>
        <taxon>Basidiobolales</taxon>
        <taxon>Basidiobolaceae</taxon>
        <taxon>Basidiobolus</taxon>
    </lineage>
</organism>
<dbReference type="EMBL" id="MCFE01000307">
    <property type="protein sequence ID" value="ORX91775.1"/>
    <property type="molecule type" value="Genomic_DNA"/>
</dbReference>
<dbReference type="FunCoup" id="A0A1Y1Y1K6">
    <property type="interactions" value="222"/>
</dbReference>